<name>A0A5J5G3Y6_9GAMM</name>
<dbReference type="Pfam" id="PF13006">
    <property type="entry name" value="Nterm_IS4"/>
    <property type="match status" value="1"/>
</dbReference>
<dbReference type="EMBL" id="VYKJ01000002">
    <property type="protein sequence ID" value="KAA9001738.1"/>
    <property type="molecule type" value="Genomic_DNA"/>
</dbReference>
<evidence type="ECO:0000313" key="4">
    <source>
        <dbReference type="Proteomes" id="UP000335415"/>
    </source>
</evidence>
<dbReference type="OrthoDB" id="9796012at2"/>
<accession>A0A5J5G3Y6</accession>
<reference evidence="3 4" key="1">
    <citation type="submission" date="2019-09" db="EMBL/GenBank/DDBJ databases">
        <authorList>
            <person name="Li Y."/>
        </authorList>
    </citation>
    <scope>NUCLEOTIDE SEQUENCE [LARGE SCALE GENOMIC DNA]</scope>
    <source>
        <strain evidence="3 4">L3-3HA</strain>
    </source>
</reference>
<dbReference type="InterPro" id="IPR024473">
    <property type="entry name" value="Transposases_IS4_N"/>
</dbReference>
<sequence length="172" mass="19821">MLSTWLDDTQTWAEPASLSCFQRAIPLEWISQILDSTNKASIRKRKLLTELVVWLIVGMGLYRDRSITDVVIKLDLVLSSQEGETLAASSIAQARQRLKVPPLRISFVMAMRLIQDELIWCSLGKPGTIPTKLKKMRENVKQFILPEKRKRPKKRTVRISKTQYPVHSKHLK</sequence>
<gene>
    <name evidence="3" type="ORF">FJU30_05445</name>
</gene>
<keyword evidence="4" id="KW-1185">Reference proteome</keyword>
<feature type="domain" description="Transposase IS4 N-terminal" evidence="2">
    <location>
        <begin position="15"/>
        <end position="107"/>
    </location>
</feature>
<dbReference type="RefSeq" id="WP_150433977.1">
    <property type="nucleotide sequence ID" value="NZ_VYKJ01000002.1"/>
</dbReference>
<dbReference type="AlphaFoldDB" id="A0A5J5G3Y6"/>
<dbReference type="Proteomes" id="UP000335415">
    <property type="component" value="Unassembled WGS sequence"/>
</dbReference>
<feature type="compositionally biased region" description="Basic residues" evidence="1">
    <location>
        <begin position="149"/>
        <end position="158"/>
    </location>
</feature>
<evidence type="ECO:0000256" key="1">
    <source>
        <dbReference type="SAM" id="MobiDB-lite"/>
    </source>
</evidence>
<comment type="caution">
    <text evidence="3">The sequence shown here is derived from an EMBL/GenBank/DDBJ whole genome shotgun (WGS) entry which is preliminary data.</text>
</comment>
<proteinExistence type="predicted"/>
<evidence type="ECO:0000259" key="2">
    <source>
        <dbReference type="Pfam" id="PF13006"/>
    </source>
</evidence>
<evidence type="ECO:0000313" key="3">
    <source>
        <dbReference type="EMBL" id="KAA9001738.1"/>
    </source>
</evidence>
<feature type="region of interest" description="Disordered" evidence="1">
    <location>
        <begin position="149"/>
        <end position="172"/>
    </location>
</feature>
<organism evidence="3 4">
    <name type="scientific">Affinibrenneria salicis</name>
    <dbReference type="NCBI Taxonomy" id="2590031"/>
    <lineage>
        <taxon>Bacteria</taxon>
        <taxon>Pseudomonadati</taxon>
        <taxon>Pseudomonadota</taxon>
        <taxon>Gammaproteobacteria</taxon>
        <taxon>Enterobacterales</taxon>
        <taxon>Pectobacteriaceae</taxon>
        <taxon>Affinibrenneria</taxon>
    </lineage>
</organism>
<protein>
    <recommendedName>
        <fullName evidence="2">Transposase IS4 N-terminal domain-containing protein</fullName>
    </recommendedName>
</protein>